<dbReference type="InterPro" id="IPR036770">
    <property type="entry name" value="Ankyrin_rpt-contain_sf"/>
</dbReference>
<evidence type="ECO:0000313" key="2">
    <source>
        <dbReference type="EMBL" id="MCI37442.1"/>
    </source>
</evidence>
<dbReference type="EMBL" id="LXQA010244703">
    <property type="protein sequence ID" value="MCI37442.1"/>
    <property type="molecule type" value="Genomic_DNA"/>
</dbReference>
<evidence type="ECO:0000313" key="3">
    <source>
        <dbReference type="Proteomes" id="UP000265520"/>
    </source>
</evidence>
<dbReference type="InterPro" id="IPR002110">
    <property type="entry name" value="Ankyrin_rpt"/>
</dbReference>
<dbReference type="Proteomes" id="UP000265520">
    <property type="component" value="Unassembled WGS sequence"/>
</dbReference>
<feature type="non-terminal residue" evidence="2">
    <location>
        <position position="1"/>
    </location>
</feature>
<comment type="caution">
    <text evidence="2">The sequence shown here is derived from an EMBL/GenBank/DDBJ whole genome shotgun (WGS) entry which is preliminary data.</text>
</comment>
<dbReference type="SUPFAM" id="SSF48403">
    <property type="entry name" value="Ankyrin repeat"/>
    <property type="match status" value="1"/>
</dbReference>
<comment type="subcellular location">
    <subcellularLocation>
        <location evidence="1">Cell membrane</location>
        <topology evidence="1">Peripheral membrane protein</topology>
        <orientation evidence="1">Cytoplasmic side</orientation>
    </subcellularLocation>
</comment>
<dbReference type="Gene3D" id="1.25.40.20">
    <property type="entry name" value="Ankyrin repeat-containing domain"/>
    <property type="match status" value="1"/>
</dbReference>
<protein>
    <submittedName>
        <fullName evidence="2">Ankyrin repeat protein</fullName>
    </submittedName>
</protein>
<dbReference type="Pfam" id="PF12796">
    <property type="entry name" value="Ank_2"/>
    <property type="match status" value="1"/>
</dbReference>
<proteinExistence type="predicted"/>
<organism evidence="2 3">
    <name type="scientific">Trifolium medium</name>
    <dbReference type="NCBI Taxonomy" id="97028"/>
    <lineage>
        <taxon>Eukaryota</taxon>
        <taxon>Viridiplantae</taxon>
        <taxon>Streptophyta</taxon>
        <taxon>Embryophyta</taxon>
        <taxon>Tracheophyta</taxon>
        <taxon>Spermatophyta</taxon>
        <taxon>Magnoliopsida</taxon>
        <taxon>eudicotyledons</taxon>
        <taxon>Gunneridae</taxon>
        <taxon>Pentapetalae</taxon>
        <taxon>rosids</taxon>
        <taxon>fabids</taxon>
        <taxon>Fabales</taxon>
        <taxon>Fabaceae</taxon>
        <taxon>Papilionoideae</taxon>
        <taxon>50 kb inversion clade</taxon>
        <taxon>NPAAA clade</taxon>
        <taxon>Hologalegina</taxon>
        <taxon>IRL clade</taxon>
        <taxon>Trifolieae</taxon>
        <taxon>Trifolium</taxon>
    </lineage>
</organism>
<sequence>IVNHAKKSVLYIAVENGYKDVVKLILENSPKNDAKPEGLSPLVAAIMKHNQGM</sequence>
<evidence type="ECO:0000256" key="1">
    <source>
        <dbReference type="ARBA" id="ARBA00004413"/>
    </source>
</evidence>
<dbReference type="GO" id="GO:0005886">
    <property type="term" value="C:plasma membrane"/>
    <property type="evidence" value="ECO:0007669"/>
    <property type="project" value="UniProtKB-SubCell"/>
</dbReference>
<dbReference type="AlphaFoldDB" id="A0A392RMK9"/>
<name>A0A392RMK9_9FABA</name>
<accession>A0A392RMK9</accession>
<keyword evidence="3" id="KW-1185">Reference proteome</keyword>
<reference evidence="2 3" key="1">
    <citation type="journal article" date="2018" name="Front. Plant Sci.">
        <title>Red Clover (Trifolium pratense) and Zigzag Clover (T. medium) - A Picture of Genomic Similarities and Differences.</title>
        <authorList>
            <person name="Dluhosova J."/>
            <person name="Istvanek J."/>
            <person name="Nedelnik J."/>
            <person name="Repkova J."/>
        </authorList>
    </citation>
    <scope>NUCLEOTIDE SEQUENCE [LARGE SCALE GENOMIC DNA]</scope>
    <source>
        <strain evidence="3">cv. 10/8</strain>
        <tissue evidence="2">Leaf</tissue>
    </source>
</reference>